<reference evidence="2 3" key="1">
    <citation type="submission" date="2018-07" db="EMBL/GenBank/DDBJ databases">
        <title>Rhizobium leguminosarum strain:ATCC 14479 Genome sequencing and assembly.</title>
        <authorList>
            <person name="Chakraborty R."/>
        </authorList>
    </citation>
    <scope>NUCLEOTIDE SEQUENCE [LARGE SCALE GENOMIC DNA]</scope>
    <source>
        <strain evidence="2 3">ATCC 14479</strain>
        <plasmid evidence="3">Plasmid unnamed4</plasmid>
    </source>
</reference>
<feature type="transmembrane region" description="Helical" evidence="1">
    <location>
        <begin position="22"/>
        <end position="43"/>
    </location>
</feature>
<organism evidence="2 3">
    <name type="scientific">Rhizobium leguminosarum</name>
    <dbReference type="NCBI Taxonomy" id="384"/>
    <lineage>
        <taxon>Bacteria</taxon>
        <taxon>Pseudomonadati</taxon>
        <taxon>Pseudomonadota</taxon>
        <taxon>Alphaproteobacteria</taxon>
        <taxon>Hyphomicrobiales</taxon>
        <taxon>Rhizobiaceae</taxon>
        <taxon>Rhizobium/Agrobacterium group</taxon>
        <taxon>Rhizobium</taxon>
    </lineage>
</organism>
<gene>
    <name evidence="2" type="ORF">DLJ82_7206</name>
</gene>
<sequence length="58" mass="6458">MMLVCPAERGIDWSSKTCHNHVAMPVGVKLFGATFVLILSWIFGSTGRQLFFQSRATI</sequence>
<evidence type="ECO:0000256" key="1">
    <source>
        <dbReference type="SAM" id="Phobius"/>
    </source>
</evidence>
<geneLocation type="plasmid" evidence="2 3">
    <name>unnamed4</name>
</geneLocation>
<dbReference type="AlphaFoldDB" id="A0A2Z4YVV5"/>
<protein>
    <submittedName>
        <fullName evidence="2">Uncharacterized protein</fullName>
    </submittedName>
</protein>
<proteinExistence type="predicted"/>
<evidence type="ECO:0000313" key="3">
    <source>
        <dbReference type="Proteomes" id="UP000251166"/>
    </source>
</evidence>
<keyword evidence="1" id="KW-0812">Transmembrane</keyword>
<keyword evidence="1" id="KW-0472">Membrane</keyword>
<name>A0A2Z4YVV5_RHILE</name>
<dbReference type="Proteomes" id="UP000251166">
    <property type="component" value="Plasmid unnamed4"/>
</dbReference>
<accession>A0A2Z4YVV5</accession>
<evidence type="ECO:0000313" key="2">
    <source>
        <dbReference type="EMBL" id="AXA45176.1"/>
    </source>
</evidence>
<dbReference type="EMBL" id="CP030764">
    <property type="protein sequence ID" value="AXA45176.1"/>
    <property type="molecule type" value="Genomic_DNA"/>
</dbReference>
<keyword evidence="2" id="KW-0614">Plasmid</keyword>
<keyword evidence="1" id="KW-1133">Transmembrane helix</keyword>